<dbReference type="PATRIC" id="fig|135826.4.peg.999"/>
<protein>
    <submittedName>
        <fullName evidence="1">Cupin domain protein</fullName>
    </submittedName>
</protein>
<dbReference type="SUPFAM" id="SSF51182">
    <property type="entry name" value="RmlC-like cupins"/>
    <property type="match status" value="1"/>
</dbReference>
<dbReference type="OrthoDB" id="3782397at2"/>
<dbReference type="RefSeq" id="WP_052473975.1">
    <property type="nucleotide sequence ID" value="NZ_JXRQ01000015.1"/>
</dbReference>
<dbReference type="EMBL" id="JXRQ01000015">
    <property type="protein sequence ID" value="KIL51492.1"/>
    <property type="molecule type" value="Genomic_DNA"/>
</dbReference>
<evidence type="ECO:0000313" key="1">
    <source>
        <dbReference type="EMBL" id="KIL51492.1"/>
    </source>
</evidence>
<name>A0A0C2VRE7_9BACL</name>
<reference evidence="1 2" key="1">
    <citation type="submission" date="2015-01" db="EMBL/GenBank/DDBJ databases">
        <title>Genome sequence of Jeotgalibacillus alimentarius.</title>
        <authorList>
            <person name="Goh K.M."/>
            <person name="Chan K.-G."/>
            <person name="Yaakop A.S."/>
            <person name="Ee R."/>
            <person name="Gan H.M."/>
            <person name="Chan C.S."/>
        </authorList>
    </citation>
    <scope>NUCLEOTIDE SEQUENCE [LARGE SCALE GENOMIC DNA]</scope>
    <source>
        <strain evidence="1 2">YKJ-13</strain>
    </source>
</reference>
<evidence type="ECO:0000313" key="2">
    <source>
        <dbReference type="Proteomes" id="UP000031950"/>
    </source>
</evidence>
<dbReference type="Proteomes" id="UP000031950">
    <property type="component" value="Unassembled WGS sequence"/>
</dbReference>
<keyword evidence="2" id="KW-1185">Reference proteome</keyword>
<dbReference type="InterPro" id="IPR011051">
    <property type="entry name" value="RmlC_Cupin_sf"/>
</dbReference>
<accession>A0A0C2VRE7</accession>
<gene>
    <name evidence="1" type="ORF">KP77_10040</name>
</gene>
<dbReference type="AlphaFoldDB" id="A0A0C2VRE7"/>
<dbReference type="InterPro" id="IPR014710">
    <property type="entry name" value="RmlC-like_jellyroll"/>
</dbReference>
<sequence length="119" mass="13215">MRIFKVQKEEAKHVTHFGSKFLLNPVISSDGEIKTSLITLEAHGIIGFHQTAVPQLMMVLSGEGKVCGENRVYKPVQKGHVVYWGKGEWHETLSETGMTALVVEGPALKENDIHTNFSN</sequence>
<dbReference type="STRING" id="135826.KP77_10040"/>
<proteinExistence type="predicted"/>
<dbReference type="Gene3D" id="2.60.120.10">
    <property type="entry name" value="Jelly Rolls"/>
    <property type="match status" value="1"/>
</dbReference>
<comment type="caution">
    <text evidence="1">The sequence shown here is derived from an EMBL/GenBank/DDBJ whole genome shotgun (WGS) entry which is preliminary data.</text>
</comment>
<organism evidence="1 2">
    <name type="scientific">Jeotgalibacillus alimentarius</name>
    <dbReference type="NCBI Taxonomy" id="135826"/>
    <lineage>
        <taxon>Bacteria</taxon>
        <taxon>Bacillati</taxon>
        <taxon>Bacillota</taxon>
        <taxon>Bacilli</taxon>
        <taxon>Bacillales</taxon>
        <taxon>Caryophanaceae</taxon>
        <taxon>Jeotgalibacillus</taxon>
    </lineage>
</organism>